<evidence type="ECO:0000256" key="5">
    <source>
        <dbReference type="ARBA" id="ARBA00023136"/>
    </source>
</evidence>
<feature type="domain" description="Protein kinase" evidence="7">
    <location>
        <begin position="171"/>
        <end position="234"/>
    </location>
</feature>
<gene>
    <name evidence="9" type="ORF">D0Y65_026735</name>
</gene>
<protein>
    <submittedName>
        <fullName evidence="9">G-type lectin S-receptor-like serine/threonine-protein kinase</fullName>
    </submittedName>
</protein>
<evidence type="ECO:0000256" key="3">
    <source>
        <dbReference type="ARBA" id="ARBA00022729"/>
    </source>
</evidence>
<dbReference type="PANTHER" id="PTHR47974">
    <property type="entry name" value="OS07G0415500 PROTEIN"/>
    <property type="match status" value="1"/>
</dbReference>
<evidence type="ECO:0000313" key="9">
    <source>
        <dbReference type="EMBL" id="RZB86769.1"/>
    </source>
</evidence>
<dbReference type="InterPro" id="IPR011009">
    <property type="entry name" value="Kinase-like_dom_sf"/>
</dbReference>
<proteinExistence type="predicted"/>
<dbReference type="Pfam" id="PF13966">
    <property type="entry name" value="zf-RVT"/>
    <property type="match status" value="1"/>
</dbReference>
<keyword evidence="10" id="KW-1185">Reference proteome</keyword>
<evidence type="ECO:0000259" key="8">
    <source>
        <dbReference type="Pfam" id="PF13966"/>
    </source>
</evidence>
<dbReference type="Gene3D" id="1.10.510.10">
    <property type="entry name" value="Transferase(Phosphotransferase) domain 1"/>
    <property type="match status" value="1"/>
</dbReference>
<dbReference type="Pfam" id="PF00069">
    <property type="entry name" value="Pkinase"/>
    <property type="match status" value="1"/>
</dbReference>
<dbReference type="GO" id="GO:0016020">
    <property type="term" value="C:membrane"/>
    <property type="evidence" value="ECO:0007669"/>
    <property type="project" value="UniProtKB-SubCell"/>
</dbReference>
<evidence type="ECO:0000256" key="6">
    <source>
        <dbReference type="SAM" id="Phobius"/>
    </source>
</evidence>
<evidence type="ECO:0000259" key="7">
    <source>
        <dbReference type="Pfam" id="PF00069"/>
    </source>
</evidence>
<keyword evidence="9" id="KW-0430">Lectin</keyword>
<dbReference type="SUPFAM" id="SSF56112">
    <property type="entry name" value="Protein kinase-like (PK-like)"/>
    <property type="match status" value="1"/>
</dbReference>
<evidence type="ECO:0000313" key="10">
    <source>
        <dbReference type="Proteomes" id="UP000289340"/>
    </source>
</evidence>
<dbReference type="EMBL" id="QZWG01000010">
    <property type="protein sequence ID" value="RZB86769.1"/>
    <property type="molecule type" value="Genomic_DNA"/>
</dbReference>
<keyword evidence="3" id="KW-0732">Signal</keyword>
<reference evidence="9 10" key="1">
    <citation type="submission" date="2018-09" db="EMBL/GenBank/DDBJ databases">
        <title>A high-quality reference genome of wild soybean provides a powerful tool to mine soybean genomes.</title>
        <authorList>
            <person name="Xie M."/>
            <person name="Chung C.Y.L."/>
            <person name="Li M.-W."/>
            <person name="Wong F.-L."/>
            <person name="Chan T.-F."/>
            <person name="Lam H.-M."/>
        </authorList>
    </citation>
    <scope>NUCLEOTIDE SEQUENCE [LARGE SCALE GENOMIC DNA]</scope>
    <source>
        <strain evidence="10">cv. W05</strain>
        <tissue evidence="9">Hypocotyl of etiolated seedlings</tissue>
    </source>
</reference>
<dbReference type="AlphaFoldDB" id="A0A445IL49"/>
<evidence type="ECO:0000256" key="2">
    <source>
        <dbReference type="ARBA" id="ARBA00022692"/>
    </source>
</evidence>
<dbReference type="GO" id="GO:0005524">
    <property type="term" value="F:ATP binding"/>
    <property type="evidence" value="ECO:0007669"/>
    <property type="project" value="InterPro"/>
</dbReference>
<dbReference type="GO" id="GO:0030246">
    <property type="term" value="F:carbohydrate binding"/>
    <property type="evidence" value="ECO:0007669"/>
    <property type="project" value="UniProtKB-KW"/>
</dbReference>
<feature type="domain" description="Reverse transcriptase zinc-binding" evidence="8">
    <location>
        <begin position="294"/>
        <end position="336"/>
    </location>
</feature>
<dbReference type="PANTHER" id="PTHR47974:SF29">
    <property type="entry name" value="RECEPTOR-LIKE SERINE_THREONINE-PROTEIN KINASE"/>
    <property type="match status" value="1"/>
</dbReference>
<evidence type="ECO:0000256" key="4">
    <source>
        <dbReference type="ARBA" id="ARBA00022989"/>
    </source>
</evidence>
<organism evidence="9 10">
    <name type="scientific">Glycine soja</name>
    <name type="common">Wild soybean</name>
    <dbReference type="NCBI Taxonomy" id="3848"/>
    <lineage>
        <taxon>Eukaryota</taxon>
        <taxon>Viridiplantae</taxon>
        <taxon>Streptophyta</taxon>
        <taxon>Embryophyta</taxon>
        <taxon>Tracheophyta</taxon>
        <taxon>Spermatophyta</taxon>
        <taxon>Magnoliopsida</taxon>
        <taxon>eudicotyledons</taxon>
        <taxon>Gunneridae</taxon>
        <taxon>Pentapetalae</taxon>
        <taxon>rosids</taxon>
        <taxon>fabids</taxon>
        <taxon>Fabales</taxon>
        <taxon>Fabaceae</taxon>
        <taxon>Papilionoideae</taxon>
        <taxon>50 kb inversion clade</taxon>
        <taxon>NPAAA clade</taxon>
        <taxon>indigoferoid/millettioid clade</taxon>
        <taxon>Phaseoleae</taxon>
        <taxon>Glycine</taxon>
        <taxon>Glycine subgen. Soja</taxon>
    </lineage>
</organism>
<feature type="transmembrane region" description="Helical" evidence="6">
    <location>
        <begin position="128"/>
        <end position="151"/>
    </location>
</feature>
<dbReference type="InterPro" id="IPR026960">
    <property type="entry name" value="RVT-Znf"/>
</dbReference>
<keyword evidence="9" id="KW-0675">Receptor</keyword>
<comment type="subcellular location">
    <subcellularLocation>
        <location evidence="1">Membrane</location>
        <topology evidence="1">Single-pass membrane protein</topology>
    </subcellularLocation>
</comment>
<sequence length="489" mass="54235">MTSQLQFSPTKSPAQQSIQKYQGNVSSSPRTLIKSYLSICKITSSKSSKVTDDVANKPHCDCVASVYGLNEERSFCWVLRSFSFGGFQDTSSTLFVKVRANGSWTSEGQAEGSNSSSDGMGSAKEKLVIIPIVLIVVVLIVLLSLLLLLVYEFMKNGSLDKWIFPSYEDENFCPKVSDFGLAKLMGREHSHVVTMVRGTRGYLAPEWVSNHPITVKADVYNYGMLLLEIIGGRRNLDMSFGAEDFFYPEGVARGPRNPKLNLQYGRTLPNEVLVEELCRNYNIACPGLAFSFLIKTKDNLSRRQVEIDNDLCPFCQSQPESASHLFFTCGKVLPLWWEFNSWVREDRVLHWVGKGFQCSFSPMVLNNVLSFYIELLCRVGSVVVFVGLLSFVSFSGDLSPVFTLVPRVYVGFSSSNTSKSGVGGSVGSSEGFPVVLKTMWDNVGVEGAVSDRFQAGGEREERFQAEGQREEGWQGFRACAGCEMSSFNS</sequence>
<dbReference type="InterPro" id="IPR000719">
    <property type="entry name" value="Prot_kinase_dom"/>
</dbReference>
<evidence type="ECO:0000256" key="1">
    <source>
        <dbReference type="ARBA" id="ARBA00004167"/>
    </source>
</evidence>
<accession>A0A445IL49</accession>
<keyword evidence="9" id="KW-0808">Transferase</keyword>
<keyword evidence="2 6" id="KW-0812">Transmembrane</keyword>
<name>A0A445IL49_GLYSO</name>
<dbReference type="Proteomes" id="UP000289340">
    <property type="component" value="Chromosome 10"/>
</dbReference>
<keyword evidence="9" id="KW-0418">Kinase</keyword>
<keyword evidence="5 6" id="KW-0472">Membrane</keyword>
<comment type="caution">
    <text evidence="9">The sequence shown here is derived from an EMBL/GenBank/DDBJ whole genome shotgun (WGS) entry which is preliminary data.</text>
</comment>
<dbReference type="GO" id="GO:0004672">
    <property type="term" value="F:protein kinase activity"/>
    <property type="evidence" value="ECO:0007669"/>
    <property type="project" value="InterPro"/>
</dbReference>
<keyword evidence="4 6" id="KW-1133">Transmembrane helix</keyword>